<name>A0A0R1SIU0_9LACO</name>
<keyword evidence="1 5" id="KW-0723">Serine/threonine-protein kinase</keyword>
<dbReference type="PANTHER" id="PTHR31756">
    <property type="entry name" value="PYRUVATE, PHOSPHATE DIKINASE REGULATORY PROTEIN 1, CHLOROPLASTIC"/>
    <property type="match status" value="1"/>
</dbReference>
<comment type="similarity">
    <text evidence="5">Belongs to the pyruvate, phosphate/water dikinase regulatory protein family. PDRP subfamily.</text>
</comment>
<keyword evidence="7" id="KW-1185">Reference proteome</keyword>
<dbReference type="EC" id="2.7.11.32" evidence="5"/>
<evidence type="ECO:0000256" key="4">
    <source>
        <dbReference type="ARBA" id="ARBA00022777"/>
    </source>
</evidence>
<dbReference type="STRING" id="1423815.FC27_GL000193"/>
<comment type="catalytic activity">
    <reaction evidence="5">
        <text>N(tele)-phospho-L-histidyl/O-phospho-L-threonyl-[pyruvate, phosphate dikinase] + phosphate + H(+) = N(tele)-phospho-L-histidyl/L-threonyl-[pyruvate, phosphate dikinase] + diphosphate</text>
        <dbReference type="Rhea" id="RHEA:43696"/>
        <dbReference type="Rhea" id="RHEA-COMP:10650"/>
        <dbReference type="Rhea" id="RHEA-COMP:10651"/>
        <dbReference type="ChEBI" id="CHEBI:15378"/>
        <dbReference type="ChEBI" id="CHEBI:30013"/>
        <dbReference type="ChEBI" id="CHEBI:33019"/>
        <dbReference type="ChEBI" id="CHEBI:43474"/>
        <dbReference type="ChEBI" id="CHEBI:61977"/>
        <dbReference type="ChEBI" id="CHEBI:83586"/>
        <dbReference type="EC" id="2.7.4.27"/>
    </reaction>
</comment>
<dbReference type="GO" id="GO:0043531">
    <property type="term" value="F:ADP binding"/>
    <property type="evidence" value="ECO:0007669"/>
    <property type="project" value="UniProtKB-UniRule"/>
</dbReference>
<evidence type="ECO:0000256" key="2">
    <source>
        <dbReference type="ARBA" id="ARBA00022679"/>
    </source>
</evidence>
<comment type="catalytic activity">
    <reaction evidence="5">
        <text>N(tele)-phospho-L-histidyl/L-threonyl-[pyruvate, phosphate dikinase] + ADP = N(tele)-phospho-L-histidyl/O-phospho-L-threonyl-[pyruvate, phosphate dikinase] + AMP + H(+)</text>
        <dbReference type="Rhea" id="RHEA:43692"/>
        <dbReference type="Rhea" id="RHEA-COMP:10650"/>
        <dbReference type="Rhea" id="RHEA-COMP:10651"/>
        <dbReference type="ChEBI" id="CHEBI:15378"/>
        <dbReference type="ChEBI" id="CHEBI:30013"/>
        <dbReference type="ChEBI" id="CHEBI:61977"/>
        <dbReference type="ChEBI" id="CHEBI:83586"/>
        <dbReference type="ChEBI" id="CHEBI:456215"/>
        <dbReference type="ChEBI" id="CHEBI:456216"/>
        <dbReference type="EC" id="2.7.11.32"/>
    </reaction>
</comment>
<dbReference type="PATRIC" id="fig|1423815.3.peg.195"/>
<reference evidence="6 7" key="1">
    <citation type="journal article" date="2015" name="Genome Announc.">
        <title>Expanding the biotechnology potential of lactobacilli through comparative genomics of 213 strains and associated genera.</title>
        <authorList>
            <person name="Sun Z."/>
            <person name="Harris H.M."/>
            <person name="McCann A."/>
            <person name="Guo C."/>
            <person name="Argimon S."/>
            <person name="Zhang W."/>
            <person name="Yang X."/>
            <person name="Jeffery I.B."/>
            <person name="Cooney J.C."/>
            <person name="Kagawa T.F."/>
            <person name="Liu W."/>
            <person name="Song Y."/>
            <person name="Salvetti E."/>
            <person name="Wrobel A."/>
            <person name="Rasinkangas P."/>
            <person name="Parkhill J."/>
            <person name="Rea M.C."/>
            <person name="O'Sullivan O."/>
            <person name="Ritari J."/>
            <person name="Douillard F.P."/>
            <person name="Paul Ross R."/>
            <person name="Yang R."/>
            <person name="Briner A.E."/>
            <person name="Felis G.E."/>
            <person name="de Vos W.M."/>
            <person name="Barrangou R."/>
            <person name="Klaenhammer T.R."/>
            <person name="Caufield P.W."/>
            <person name="Cui Y."/>
            <person name="Zhang H."/>
            <person name="O'Toole P.W."/>
        </authorList>
    </citation>
    <scope>NUCLEOTIDE SEQUENCE [LARGE SCALE GENOMIC DNA]</scope>
    <source>
        <strain evidence="6 7">DSM 14857</strain>
    </source>
</reference>
<dbReference type="RefSeq" id="WP_010623559.1">
    <property type="nucleotide sequence ID" value="NZ_AZFA01000001.1"/>
</dbReference>
<evidence type="ECO:0000256" key="5">
    <source>
        <dbReference type="HAMAP-Rule" id="MF_00921"/>
    </source>
</evidence>
<comment type="caution">
    <text evidence="6">The sequence shown here is derived from an EMBL/GenBank/DDBJ whole genome shotgun (WGS) entry which is preliminary data.</text>
</comment>
<evidence type="ECO:0000313" key="7">
    <source>
        <dbReference type="Proteomes" id="UP000051647"/>
    </source>
</evidence>
<dbReference type="HAMAP" id="MF_00921">
    <property type="entry name" value="PDRP"/>
    <property type="match status" value="1"/>
</dbReference>
<comment type="function">
    <text evidence="5">Bifunctional serine/threonine kinase and phosphorylase involved in the regulation of the pyruvate, phosphate dikinase (PPDK) by catalyzing its phosphorylation/dephosphorylation.</text>
</comment>
<dbReference type="GO" id="GO:0016776">
    <property type="term" value="F:phosphotransferase activity, phosphate group as acceptor"/>
    <property type="evidence" value="ECO:0007669"/>
    <property type="project" value="UniProtKB-UniRule"/>
</dbReference>
<dbReference type="InterPro" id="IPR005177">
    <property type="entry name" value="Kinase-pyrophosphorylase"/>
</dbReference>
<keyword evidence="3 5" id="KW-0547">Nucleotide-binding</keyword>
<dbReference type="InterPro" id="IPR026565">
    <property type="entry name" value="PPDK_reg"/>
</dbReference>
<dbReference type="PANTHER" id="PTHR31756:SF3">
    <property type="entry name" value="PYRUVATE, PHOSPHATE DIKINASE REGULATORY PROTEIN 1, CHLOROPLASTIC"/>
    <property type="match status" value="1"/>
</dbReference>
<keyword evidence="2 5" id="KW-0808">Transferase</keyword>
<dbReference type="SUPFAM" id="SSF52540">
    <property type="entry name" value="P-loop containing nucleoside triphosphate hydrolases"/>
    <property type="match status" value="1"/>
</dbReference>
<evidence type="ECO:0000313" key="6">
    <source>
        <dbReference type="EMBL" id="KRL68494.1"/>
    </source>
</evidence>
<evidence type="ECO:0000256" key="1">
    <source>
        <dbReference type="ARBA" id="ARBA00022527"/>
    </source>
</evidence>
<sequence>MAEKQNVFVLSDAVGETAQQVATAAFAQFPTLDIIYTKFPFVKNDDRLETILKLAKEKNAVIVHTIVSKETIHTIDDYCQNNDLTYYDILNPIIGTFSQLKNVAPIRKKGMTHNLDDEYFDMISAMEFTLANDDGQNPKGFLDADLVLLGISRTSKTPLSLYLANKNVKVANLPLIPSVSIPKELWKVDPDKIVGLTNDKSVLLKIRRQRMIAYGLDPDTIYSEADEIQKELDYSNELYDKIGCYVINTADRSIEETAALIMEKLNLNGYHETK</sequence>
<proteinExistence type="inferred from homology"/>
<dbReference type="eggNOG" id="COG1806">
    <property type="taxonomic scope" value="Bacteria"/>
</dbReference>
<dbReference type="GO" id="GO:0005524">
    <property type="term" value="F:ATP binding"/>
    <property type="evidence" value="ECO:0007669"/>
    <property type="project" value="InterPro"/>
</dbReference>
<organism evidence="6 7">
    <name type="scientific">Companilactobacillus versmoldensis DSM 14857 = KCTC 3814</name>
    <dbReference type="NCBI Taxonomy" id="1423815"/>
    <lineage>
        <taxon>Bacteria</taxon>
        <taxon>Bacillati</taxon>
        <taxon>Bacillota</taxon>
        <taxon>Bacilli</taxon>
        <taxon>Lactobacillales</taxon>
        <taxon>Lactobacillaceae</taxon>
        <taxon>Companilactobacillus</taxon>
    </lineage>
</organism>
<accession>A0A0R1SIU0</accession>
<evidence type="ECO:0000256" key="3">
    <source>
        <dbReference type="ARBA" id="ARBA00022741"/>
    </source>
</evidence>
<dbReference type="EMBL" id="AZFA01000001">
    <property type="protein sequence ID" value="KRL68494.1"/>
    <property type="molecule type" value="Genomic_DNA"/>
</dbReference>
<dbReference type="GO" id="GO:0004674">
    <property type="term" value="F:protein serine/threonine kinase activity"/>
    <property type="evidence" value="ECO:0007669"/>
    <property type="project" value="UniProtKB-UniRule"/>
</dbReference>
<dbReference type="NCBIfam" id="NF003742">
    <property type="entry name" value="PRK05339.1"/>
    <property type="match status" value="1"/>
</dbReference>
<dbReference type="InterPro" id="IPR027417">
    <property type="entry name" value="P-loop_NTPase"/>
</dbReference>
<dbReference type="Proteomes" id="UP000051647">
    <property type="component" value="Unassembled WGS sequence"/>
</dbReference>
<dbReference type="EC" id="2.7.4.27" evidence="5"/>
<feature type="binding site" evidence="5">
    <location>
        <begin position="150"/>
        <end position="157"/>
    </location>
    <ligand>
        <name>ADP</name>
        <dbReference type="ChEBI" id="CHEBI:456216"/>
    </ligand>
</feature>
<gene>
    <name evidence="6" type="ORF">FC27_GL000193</name>
</gene>
<dbReference type="Pfam" id="PF03618">
    <property type="entry name" value="Kinase-PPPase"/>
    <property type="match status" value="1"/>
</dbReference>
<dbReference type="AlphaFoldDB" id="A0A0R1SIU0"/>
<protein>
    <recommendedName>
        <fullName evidence="5">Putative pyruvate, phosphate dikinase regulatory protein</fullName>
        <shortName evidence="5">PPDK regulatory protein</shortName>
        <ecNumber evidence="5">2.7.11.32</ecNumber>
        <ecNumber evidence="5">2.7.4.27</ecNumber>
    </recommendedName>
</protein>
<dbReference type="OrthoDB" id="9782201at2"/>
<keyword evidence="4 5" id="KW-0418">Kinase</keyword>